<protein>
    <submittedName>
        <fullName evidence="2">Nickel pincer cofactor biosynthesis protein LarB</fullName>
    </submittedName>
</protein>
<dbReference type="EMBL" id="CP116968">
    <property type="protein sequence ID" value="WNM61195.1"/>
    <property type="molecule type" value="Genomic_DNA"/>
</dbReference>
<dbReference type="AlphaFoldDB" id="A0AA96GIY4"/>
<evidence type="ECO:0000259" key="1">
    <source>
        <dbReference type="SMART" id="SM01001"/>
    </source>
</evidence>
<dbReference type="NCBIfam" id="NF033503">
    <property type="entry name" value="LarB"/>
    <property type="match status" value="1"/>
</dbReference>
<dbReference type="RefSeq" id="WP_312742995.1">
    <property type="nucleotide sequence ID" value="NZ_CP116968.1"/>
</dbReference>
<reference evidence="2 3" key="1">
    <citation type="submission" date="2023-01" db="EMBL/GenBank/DDBJ databases">
        <title>Cultivation and genomic characterization of new, ubiquitous marine nitrite-oxidizing bacteria from the Nitrospirales.</title>
        <authorList>
            <person name="Mueller A.J."/>
            <person name="Daebeler A."/>
            <person name="Herbold C.W."/>
            <person name="Kirkegaard R.H."/>
            <person name="Daims H."/>
        </authorList>
    </citation>
    <scope>NUCLEOTIDE SEQUENCE [LARGE SCALE GENOMIC DNA]</scope>
    <source>
        <strain evidence="2 3">DK</strain>
    </source>
</reference>
<dbReference type="Pfam" id="PF00731">
    <property type="entry name" value="AIRC"/>
    <property type="match status" value="1"/>
</dbReference>
<evidence type="ECO:0000313" key="3">
    <source>
        <dbReference type="Proteomes" id="UP001302494"/>
    </source>
</evidence>
<accession>A0AA96GIY4</accession>
<dbReference type="InterPro" id="IPR039476">
    <property type="entry name" value="P2CMN_synthase_LarB"/>
</dbReference>
<dbReference type="SUPFAM" id="SSF52255">
    <property type="entry name" value="N5-CAIR mutase (phosphoribosylaminoimidazole carboxylase, PurE)"/>
    <property type="match status" value="1"/>
</dbReference>
<dbReference type="KEGG" id="nneo:PQG83_15750"/>
<keyword evidence="3" id="KW-1185">Reference proteome</keyword>
<name>A0AA96GIY4_9BACT</name>
<dbReference type="SMART" id="SM01001">
    <property type="entry name" value="AIRC"/>
    <property type="match status" value="1"/>
</dbReference>
<dbReference type="GO" id="GO:0006189">
    <property type="term" value="P:'de novo' IMP biosynthetic process"/>
    <property type="evidence" value="ECO:0007669"/>
    <property type="project" value="InterPro"/>
</dbReference>
<dbReference type="PANTHER" id="PTHR43064:SF1">
    <property type="entry name" value="SLL1489 PROTEIN"/>
    <property type="match status" value="1"/>
</dbReference>
<feature type="domain" description="PurE" evidence="1">
    <location>
        <begin position="118"/>
        <end position="250"/>
    </location>
</feature>
<dbReference type="Proteomes" id="UP001302494">
    <property type="component" value="Chromosome"/>
</dbReference>
<gene>
    <name evidence="2" type="primary">larB</name>
    <name evidence="2" type="ORF">PQG83_15750</name>
</gene>
<evidence type="ECO:0000313" key="2">
    <source>
        <dbReference type="EMBL" id="WNM61195.1"/>
    </source>
</evidence>
<dbReference type="GO" id="GO:0016787">
    <property type="term" value="F:hydrolase activity"/>
    <property type="evidence" value="ECO:0007669"/>
    <property type="project" value="InterPro"/>
</dbReference>
<proteinExistence type="predicted"/>
<dbReference type="InterPro" id="IPR000031">
    <property type="entry name" value="PurE_dom"/>
</dbReference>
<organism evidence="2 3">
    <name type="scientific">Candidatus Nitrospira neomarina</name>
    <dbReference type="NCBI Taxonomy" id="3020899"/>
    <lineage>
        <taxon>Bacteria</taxon>
        <taxon>Pseudomonadati</taxon>
        <taxon>Nitrospirota</taxon>
        <taxon>Nitrospiria</taxon>
        <taxon>Nitrospirales</taxon>
        <taxon>Nitrospiraceae</taxon>
        <taxon>Nitrospira</taxon>
    </lineage>
</organism>
<dbReference type="PANTHER" id="PTHR43064">
    <property type="entry name" value="PHOSPHORIBOSYLAMINOIMIDAZOLE CARBOXYLASE-RELATED"/>
    <property type="match status" value="1"/>
</dbReference>
<dbReference type="Gene3D" id="3.40.50.1970">
    <property type="match status" value="1"/>
</dbReference>
<sequence>MNHDRLAALLQRVQGGHVSVPQAIRQLRTLPFEDLGFASVDHHRSLRQGFPEVILCEGKTPAQITAIARKLLKAGGPFLATRVSPANARSLKRLARKAVYHEMARMVSLSDSKRDKQGLILVVTAGTSDISVAEEAKVTAEVMGSRVRTLYDVGVAGLHRLLDRQEILHQARVVVVVAGMDGVLPSVVGGLVDRPIIAVPTSQGYGANFGGLAPLLTMLNACSSGIGVVNIDNGFGAGCLAHRININGPAEALPQT</sequence>